<feature type="domain" description="Signal transduction histidine kinase dimerisation/phosphoacceptor" evidence="4">
    <location>
        <begin position="170"/>
        <end position="238"/>
    </location>
</feature>
<protein>
    <recommendedName>
        <fullName evidence="3">histidine kinase</fullName>
        <ecNumber evidence="3">2.7.13.3</ecNumber>
    </recommendedName>
</protein>
<reference evidence="6" key="1">
    <citation type="journal article" date="2019" name="Int. J. Syst. Evol. Microbiol.">
        <title>The Global Catalogue of Microorganisms (GCM) 10K type strain sequencing project: providing services to taxonomists for standard genome sequencing and annotation.</title>
        <authorList>
            <consortium name="The Broad Institute Genomics Platform"/>
            <consortium name="The Broad Institute Genome Sequencing Center for Infectious Disease"/>
            <person name="Wu L."/>
            <person name="Ma J."/>
        </authorList>
    </citation>
    <scope>NUCLEOTIDE SEQUENCE [LARGE SCALE GENOMIC DNA]</scope>
    <source>
        <strain evidence="6">JCM 16378</strain>
    </source>
</reference>
<comment type="subcellular location">
    <subcellularLocation>
        <location evidence="2">Cell membrane</location>
    </subcellularLocation>
</comment>
<sequence length="250" mass="26445">MSTVQGLARRDAIDEYDVIGAPTDPELERLVELAAAMCDVPTAVINIIDDRNQHQIAAVGLPAAVCSREESMCARVLTDPMQVAVPDARVDDRFKDNPFVTGEIATVRFYASSPLVTPAGVPIGTLCVFDDVPRRLSVAGGRALGALAGQIVDVLELRLVSRELARSNEHLMKFAGQVCHDLRNPLMALTWFIELAAGSPALAGSVQARQLLARAESSAAGMGAMIGELLDVVRAGSGATVTKSPGDERS</sequence>
<dbReference type="Pfam" id="PF00512">
    <property type="entry name" value="HisKA"/>
    <property type="match status" value="1"/>
</dbReference>
<dbReference type="RefSeq" id="WP_344194276.1">
    <property type="nucleotide sequence ID" value="NZ_BAAARN010000003.1"/>
</dbReference>
<dbReference type="CDD" id="cd00082">
    <property type="entry name" value="HisKA"/>
    <property type="match status" value="1"/>
</dbReference>
<dbReference type="PANTHER" id="PTHR43102">
    <property type="entry name" value="SLR1143 PROTEIN"/>
    <property type="match status" value="1"/>
</dbReference>
<accession>A0ABP6HBT9</accession>
<name>A0ABP6HBT9_9MICO</name>
<comment type="catalytic activity">
    <reaction evidence="1">
        <text>ATP + protein L-histidine = ADP + protein N-phospho-L-histidine.</text>
        <dbReference type="EC" id="2.7.13.3"/>
    </reaction>
</comment>
<keyword evidence="6" id="KW-1185">Reference proteome</keyword>
<dbReference type="InterPro" id="IPR036097">
    <property type="entry name" value="HisK_dim/P_sf"/>
</dbReference>
<dbReference type="EMBL" id="BAAARN010000003">
    <property type="protein sequence ID" value="GAA2737880.1"/>
    <property type="molecule type" value="Genomic_DNA"/>
</dbReference>
<dbReference type="InterPro" id="IPR029016">
    <property type="entry name" value="GAF-like_dom_sf"/>
</dbReference>
<dbReference type="Gene3D" id="1.10.287.130">
    <property type="match status" value="1"/>
</dbReference>
<evidence type="ECO:0000259" key="4">
    <source>
        <dbReference type="SMART" id="SM00388"/>
    </source>
</evidence>
<evidence type="ECO:0000256" key="3">
    <source>
        <dbReference type="ARBA" id="ARBA00012438"/>
    </source>
</evidence>
<organism evidence="5 6">
    <name type="scientific">Pedococcus aerophilus</name>
    <dbReference type="NCBI Taxonomy" id="436356"/>
    <lineage>
        <taxon>Bacteria</taxon>
        <taxon>Bacillati</taxon>
        <taxon>Actinomycetota</taxon>
        <taxon>Actinomycetes</taxon>
        <taxon>Micrococcales</taxon>
        <taxon>Intrasporangiaceae</taxon>
        <taxon>Pedococcus</taxon>
    </lineage>
</organism>
<dbReference type="InterPro" id="IPR003661">
    <property type="entry name" value="HisK_dim/P_dom"/>
</dbReference>
<dbReference type="Gene3D" id="3.30.450.40">
    <property type="match status" value="1"/>
</dbReference>
<proteinExistence type="predicted"/>
<dbReference type="SUPFAM" id="SSF47384">
    <property type="entry name" value="Homodimeric domain of signal transducing histidine kinase"/>
    <property type="match status" value="1"/>
</dbReference>
<dbReference type="SMART" id="SM00388">
    <property type="entry name" value="HisKA"/>
    <property type="match status" value="1"/>
</dbReference>
<dbReference type="PANTHER" id="PTHR43102:SF2">
    <property type="entry name" value="GAF DOMAIN-CONTAINING PROTEIN"/>
    <property type="match status" value="1"/>
</dbReference>
<dbReference type="EC" id="2.7.13.3" evidence="3"/>
<comment type="caution">
    <text evidence="5">The sequence shown here is derived from an EMBL/GenBank/DDBJ whole genome shotgun (WGS) entry which is preliminary data.</text>
</comment>
<evidence type="ECO:0000256" key="1">
    <source>
        <dbReference type="ARBA" id="ARBA00000085"/>
    </source>
</evidence>
<evidence type="ECO:0000256" key="2">
    <source>
        <dbReference type="ARBA" id="ARBA00004236"/>
    </source>
</evidence>
<gene>
    <name evidence="5" type="ORF">GCM10009867_26900</name>
</gene>
<evidence type="ECO:0000313" key="6">
    <source>
        <dbReference type="Proteomes" id="UP001501326"/>
    </source>
</evidence>
<dbReference type="SUPFAM" id="SSF55781">
    <property type="entry name" value="GAF domain-like"/>
    <property type="match status" value="1"/>
</dbReference>
<dbReference type="Proteomes" id="UP001501326">
    <property type="component" value="Unassembled WGS sequence"/>
</dbReference>
<evidence type="ECO:0000313" key="5">
    <source>
        <dbReference type="EMBL" id="GAA2737880.1"/>
    </source>
</evidence>